<dbReference type="GO" id="GO:0005576">
    <property type="term" value="C:extracellular region"/>
    <property type="evidence" value="ECO:0007669"/>
    <property type="project" value="InterPro"/>
</dbReference>
<dbReference type="SUPFAM" id="SSF57625">
    <property type="entry name" value="Invertebrate chitin-binding proteins"/>
    <property type="match status" value="1"/>
</dbReference>
<evidence type="ECO:0000313" key="4">
    <source>
        <dbReference type="Proteomes" id="UP000499080"/>
    </source>
</evidence>
<feature type="chain" id="PRO_5021380563" description="Chitin-binding type-2 domain-containing protein" evidence="1">
    <location>
        <begin position="24"/>
        <end position="139"/>
    </location>
</feature>
<protein>
    <recommendedName>
        <fullName evidence="2">Chitin-binding type-2 domain-containing protein</fullName>
    </recommendedName>
</protein>
<dbReference type="PROSITE" id="PS50940">
    <property type="entry name" value="CHIT_BIND_II"/>
    <property type="match status" value="1"/>
</dbReference>
<dbReference type="EMBL" id="BGPR01016969">
    <property type="protein sequence ID" value="GBN74725.1"/>
    <property type="molecule type" value="Genomic_DNA"/>
</dbReference>
<organism evidence="3 4">
    <name type="scientific">Araneus ventricosus</name>
    <name type="common">Orbweaver spider</name>
    <name type="synonym">Epeira ventricosa</name>
    <dbReference type="NCBI Taxonomy" id="182803"/>
    <lineage>
        <taxon>Eukaryota</taxon>
        <taxon>Metazoa</taxon>
        <taxon>Ecdysozoa</taxon>
        <taxon>Arthropoda</taxon>
        <taxon>Chelicerata</taxon>
        <taxon>Arachnida</taxon>
        <taxon>Araneae</taxon>
        <taxon>Araneomorphae</taxon>
        <taxon>Entelegynae</taxon>
        <taxon>Araneoidea</taxon>
        <taxon>Araneidae</taxon>
        <taxon>Araneus</taxon>
    </lineage>
</organism>
<dbReference type="AlphaFoldDB" id="A0A4Y2RIJ7"/>
<dbReference type="InterPro" id="IPR002557">
    <property type="entry name" value="Chitin-bd_dom"/>
</dbReference>
<evidence type="ECO:0000313" key="3">
    <source>
        <dbReference type="EMBL" id="GBN74725.1"/>
    </source>
</evidence>
<dbReference type="Pfam" id="PF01607">
    <property type="entry name" value="CBM_14"/>
    <property type="match status" value="1"/>
</dbReference>
<sequence>MQLLTLILLCCLAAAFSLPSCSATSFPFQTLRPLTVDEKPELLNADGVWISSRVLLNPITCPQTTNAIFIDVDTDCRVYLLCEAGRTPIKKSCTNGQVFDKYSLKCESSALCRHKIVLQSPRYQSPFKSISRLFKQGRP</sequence>
<reference evidence="3 4" key="1">
    <citation type="journal article" date="2019" name="Sci. Rep.">
        <title>Orb-weaving spider Araneus ventricosus genome elucidates the spidroin gene catalogue.</title>
        <authorList>
            <person name="Kono N."/>
            <person name="Nakamura H."/>
            <person name="Ohtoshi R."/>
            <person name="Moran D.A.P."/>
            <person name="Shinohara A."/>
            <person name="Yoshida Y."/>
            <person name="Fujiwara M."/>
            <person name="Mori M."/>
            <person name="Tomita M."/>
            <person name="Arakawa K."/>
        </authorList>
    </citation>
    <scope>NUCLEOTIDE SEQUENCE [LARGE SCALE GENOMIC DNA]</scope>
</reference>
<gene>
    <name evidence="3" type="ORF">AVEN_123885_1</name>
</gene>
<accession>A0A4Y2RIJ7</accession>
<keyword evidence="4" id="KW-1185">Reference proteome</keyword>
<evidence type="ECO:0000259" key="2">
    <source>
        <dbReference type="PROSITE" id="PS50940"/>
    </source>
</evidence>
<feature type="domain" description="Chitin-binding type-2" evidence="2">
    <location>
        <begin position="58"/>
        <end position="114"/>
    </location>
</feature>
<keyword evidence="1" id="KW-0732">Signal</keyword>
<dbReference type="GO" id="GO:0008061">
    <property type="term" value="F:chitin binding"/>
    <property type="evidence" value="ECO:0007669"/>
    <property type="project" value="InterPro"/>
</dbReference>
<dbReference type="Gene3D" id="2.170.140.10">
    <property type="entry name" value="Chitin binding domain"/>
    <property type="match status" value="1"/>
</dbReference>
<dbReference type="InterPro" id="IPR036508">
    <property type="entry name" value="Chitin-bd_dom_sf"/>
</dbReference>
<proteinExistence type="predicted"/>
<dbReference type="Proteomes" id="UP000499080">
    <property type="component" value="Unassembled WGS sequence"/>
</dbReference>
<comment type="caution">
    <text evidence="3">The sequence shown here is derived from an EMBL/GenBank/DDBJ whole genome shotgun (WGS) entry which is preliminary data.</text>
</comment>
<dbReference type="SMART" id="SM00494">
    <property type="entry name" value="ChtBD2"/>
    <property type="match status" value="1"/>
</dbReference>
<evidence type="ECO:0000256" key="1">
    <source>
        <dbReference type="SAM" id="SignalP"/>
    </source>
</evidence>
<name>A0A4Y2RIJ7_ARAVE</name>
<feature type="signal peptide" evidence="1">
    <location>
        <begin position="1"/>
        <end position="23"/>
    </location>
</feature>